<proteinExistence type="predicted"/>
<dbReference type="Pfam" id="PF05065">
    <property type="entry name" value="Phage_capsid"/>
    <property type="match status" value="1"/>
</dbReference>
<sequence length="387" mass="42144">MGEKEKFNFREAYERVDAIKGRLNEMAQNLESDKEREAFTEAEDGERRQLFRELDILEMKIKANTPTIEVMRREDIAEANRQIRECLDKGQRFELKISRAVASSFKGNASGYANPTASTNPAGLTTHDIVEPLYGKTILAAIGMPLLTGLKGNHQWPVVESFEATINDEGAALGDTKIPVGKLIAKPERIGIAVPVTREALNETDDLLQVVATQYMPVAVAALMNKITFSTTKVTGATNLVGPFVNVKAANKLTYTGDAPTLKDLVALKTSILATDIIPDGLCYVMNEAMKGVLEATPKWNGSNAAIVDENGKINGVPVFTTNHVADGTVHCGAFKYAPQGLFGDMAFIVDPYSQARKNAIDFVLNTDYAITVLRQEAFATMAKKPG</sequence>
<dbReference type="Gene3D" id="3.30.2400.10">
    <property type="entry name" value="Major capsid protein gp5"/>
    <property type="match status" value="1"/>
</dbReference>
<dbReference type="SUPFAM" id="SSF56563">
    <property type="entry name" value="Major capsid protein gp5"/>
    <property type="match status" value="1"/>
</dbReference>
<name>A0A8S5QV87_9CAUD</name>
<dbReference type="EMBL" id="BK015742">
    <property type="protein sequence ID" value="DAE22898.1"/>
    <property type="molecule type" value="Genomic_DNA"/>
</dbReference>
<evidence type="ECO:0000259" key="1">
    <source>
        <dbReference type="Pfam" id="PF05065"/>
    </source>
</evidence>
<reference evidence="2" key="1">
    <citation type="journal article" date="2021" name="Proc. Natl. Acad. Sci. U.S.A.">
        <title>A Catalog of Tens of Thousands of Viruses from Human Metagenomes Reveals Hidden Associations with Chronic Diseases.</title>
        <authorList>
            <person name="Tisza M.J."/>
            <person name="Buck C.B."/>
        </authorList>
    </citation>
    <scope>NUCLEOTIDE SEQUENCE</scope>
    <source>
        <strain evidence="2">CthIt11</strain>
    </source>
</reference>
<protein>
    <submittedName>
        <fullName evidence="2">Major capsid protein</fullName>
    </submittedName>
</protein>
<evidence type="ECO:0000313" key="2">
    <source>
        <dbReference type="EMBL" id="DAE22898.1"/>
    </source>
</evidence>
<accession>A0A8S5QV87</accession>
<feature type="domain" description="Phage capsid-like C-terminal" evidence="1">
    <location>
        <begin position="128"/>
        <end position="382"/>
    </location>
</feature>
<dbReference type="Gene3D" id="3.30.2320.10">
    <property type="entry name" value="hypothetical protein PF0899 domain"/>
    <property type="match status" value="1"/>
</dbReference>
<organism evidence="2">
    <name type="scientific">Siphoviridae sp. cthIt11</name>
    <dbReference type="NCBI Taxonomy" id="2826423"/>
    <lineage>
        <taxon>Viruses</taxon>
        <taxon>Duplodnaviria</taxon>
        <taxon>Heunggongvirae</taxon>
        <taxon>Uroviricota</taxon>
        <taxon>Caudoviricetes</taxon>
    </lineage>
</organism>
<dbReference type="InterPro" id="IPR054612">
    <property type="entry name" value="Phage_capsid-like_C"/>
</dbReference>